<dbReference type="PANTHER" id="PTHR43549:SF2">
    <property type="entry name" value="MULTIDRUG RESISTANCE PROTEIN NORM-RELATED"/>
    <property type="match status" value="1"/>
</dbReference>
<feature type="transmembrane region" description="Helical" evidence="9">
    <location>
        <begin position="157"/>
        <end position="180"/>
    </location>
</feature>
<feature type="transmembrane region" description="Helical" evidence="9">
    <location>
        <begin position="498"/>
        <end position="519"/>
    </location>
</feature>
<evidence type="ECO:0000256" key="6">
    <source>
        <dbReference type="ARBA" id="ARBA00022989"/>
    </source>
</evidence>
<evidence type="ECO:0000313" key="10">
    <source>
        <dbReference type="EMBL" id="KAK8840233.1"/>
    </source>
</evidence>
<keyword evidence="5 9" id="KW-0812">Transmembrane</keyword>
<feature type="compositionally biased region" description="Polar residues" evidence="8">
    <location>
        <begin position="26"/>
        <end position="41"/>
    </location>
</feature>
<evidence type="ECO:0000313" key="11">
    <source>
        <dbReference type="Proteomes" id="UP001470230"/>
    </source>
</evidence>
<evidence type="ECO:0000256" key="5">
    <source>
        <dbReference type="ARBA" id="ARBA00022692"/>
    </source>
</evidence>
<evidence type="ECO:0000256" key="9">
    <source>
        <dbReference type="SAM" id="Phobius"/>
    </source>
</evidence>
<feature type="transmembrane region" description="Helical" evidence="9">
    <location>
        <begin position="431"/>
        <end position="448"/>
    </location>
</feature>
<sequence>MSKKIEDSEISLMSSQSFGPIHGTDENGNSLQNNDNINDQNGRVVEEDNSQKDDEINPKTGKKKKDENYRLGGRPPLLTLIVLALGPLISQFVSSMYGIVNTYWVSKALGEKGMAAVSLFANLDSLGRAFGYFMNCSASQKISSLFGQKKGHEAGQVICDLFRCCFVSGMIVPALIIPIAKPLGKWFGSDDEILQMGFDYLVILSSCSTVSCIFLMFCGCLQAEGRTFLVCIAQISTFVLNMFVFCPLFLFVFKIGIRGASLATICSEALPGIVFFCMYFFQKDDEEKNDSTELNDLKEPMIDGKETKESEKKNCCSNFKPAVKPKLSGLFKKFSPHTKPALSVGVSQLVSNCSRSIPSILQRKFMGEITKHSDTTSFTDAMSGFNTVFRLAQFTDSFRLAMSMSLLPTSSYAFSSGRYHRFLRLNIHGCWLNLAWGFFTFALIQIFCKQIASIFSKSPSFIEASSKMMKNANIEAPIAWVRFNIQTLLQALSFGGRATCYSFLSHFIVNIGTYCLLYYTDKTNVPRMMYAYALSAGISIFFGIFFVIKPIKFVYDKMKEASGDKSDIVNNIDNNTSETKSINVLNETDQNDTEEKSFVEPEEDKKNDL</sequence>
<comment type="caution">
    <text evidence="10">The sequence shown here is derived from an EMBL/GenBank/DDBJ whole genome shotgun (WGS) entry which is preliminary data.</text>
</comment>
<protein>
    <recommendedName>
        <fullName evidence="12">MatE family protein</fullName>
    </recommendedName>
</protein>
<feature type="transmembrane region" description="Helical" evidence="9">
    <location>
        <begin position="200"/>
        <end position="221"/>
    </location>
</feature>
<keyword evidence="6 9" id="KW-1133">Transmembrane helix</keyword>
<dbReference type="Proteomes" id="UP001470230">
    <property type="component" value="Unassembled WGS sequence"/>
</dbReference>
<evidence type="ECO:0000256" key="4">
    <source>
        <dbReference type="ARBA" id="ARBA00022475"/>
    </source>
</evidence>
<feature type="transmembrane region" description="Helical" evidence="9">
    <location>
        <begin position="115"/>
        <end position="136"/>
    </location>
</feature>
<dbReference type="InterPro" id="IPR002528">
    <property type="entry name" value="MATE_fam"/>
</dbReference>
<evidence type="ECO:0000256" key="3">
    <source>
        <dbReference type="ARBA" id="ARBA00022448"/>
    </source>
</evidence>
<reference evidence="10 11" key="1">
    <citation type="submission" date="2024-04" db="EMBL/GenBank/DDBJ databases">
        <title>Tritrichomonas musculus Genome.</title>
        <authorList>
            <person name="Alves-Ferreira E."/>
            <person name="Grigg M."/>
            <person name="Lorenzi H."/>
            <person name="Galac M."/>
        </authorList>
    </citation>
    <scope>NUCLEOTIDE SEQUENCE [LARGE SCALE GENOMIC DNA]</scope>
    <source>
        <strain evidence="10 11">EAF2021</strain>
    </source>
</reference>
<dbReference type="EMBL" id="JAPFFF010000048">
    <property type="protein sequence ID" value="KAK8840233.1"/>
    <property type="molecule type" value="Genomic_DNA"/>
</dbReference>
<evidence type="ECO:0000256" key="8">
    <source>
        <dbReference type="SAM" id="MobiDB-lite"/>
    </source>
</evidence>
<evidence type="ECO:0000256" key="2">
    <source>
        <dbReference type="ARBA" id="ARBA00010199"/>
    </source>
</evidence>
<feature type="region of interest" description="Disordered" evidence="8">
    <location>
        <begin position="580"/>
        <end position="609"/>
    </location>
</feature>
<evidence type="ECO:0008006" key="12">
    <source>
        <dbReference type="Google" id="ProtNLM"/>
    </source>
</evidence>
<gene>
    <name evidence="10" type="ORF">M9Y10_031178</name>
</gene>
<keyword evidence="7 9" id="KW-0472">Membrane</keyword>
<feature type="region of interest" description="Disordered" evidence="8">
    <location>
        <begin position="1"/>
        <end position="68"/>
    </location>
</feature>
<feature type="compositionally biased region" description="Basic and acidic residues" evidence="8">
    <location>
        <begin position="44"/>
        <end position="57"/>
    </location>
</feature>
<dbReference type="CDD" id="cd12082">
    <property type="entry name" value="MATE_like"/>
    <property type="match status" value="1"/>
</dbReference>
<evidence type="ECO:0000256" key="1">
    <source>
        <dbReference type="ARBA" id="ARBA00004651"/>
    </source>
</evidence>
<keyword evidence="3" id="KW-0813">Transport</keyword>
<keyword evidence="11" id="KW-1185">Reference proteome</keyword>
<proteinExistence type="inferred from homology"/>
<feature type="transmembrane region" description="Helical" evidence="9">
    <location>
        <begin position="259"/>
        <end position="281"/>
    </location>
</feature>
<accession>A0ABR2H207</accession>
<comment type="similarity">
    <text evidence="2">Belongs to the multi antimicrobial extrusion (MATE) (TC 2.A.66.1) family.</text>
</comment>
<feature type="transmembrane region" description="Helical" evidence="9">
    <location>
        <begin position="531"/>
        <end position="548"/>
    </location>
</feature>
<comment type="subcellular location">
    <subcellularLocation>
        <location evidence="1">Cell membrane</location>
        <topology evidence="1">Multi-pass membrane protein</topology>
    </subcellularLocation>
</comment>
<feature type="transmembrane region" description="Helical" evidence="9">
    <location>
        <begin position="77"/>
        <end position="100"/>
    </location>
</feature>
<keyword evidence="4" id="KW-1003">Cell membrane</keyword>
<feature type="compositionally biased region" description="Basic and acidic residues" evidence="8">
    <location>
        <begin position="593"/>
        <end position="609"/>
    </location>
</feature>
<dbReference type="InterPro" id="IPR052031">
    <property type="entry name" value="Membrane_Transporter-Flippase"/>
</dbReference>
<feature type="transmembrane region" description="Helical" evidence="9">
    <location>
        <begin position="228"/>
        <end position="253"/>
    </location>
</feature>
<name>A0ABR2H207_9EUKA</name>
<organism evidence="10 11">
    <name type="scientific">Tritrichomonas musculus</name>
    <dbReference type="NCBI Taxonomy" id="1915356"/>
    <lineage>
        <taxon>Eukaryota</taxon>
        <taxon>Metamonada</taxon>
        <taxon>Parabasalia</taxon>
        <taxon>Tritrichomonadida</taxon>
        <taxon>Tritrichomonadidae</taxon>
        <taxon>Tritrichomonas</taxon>
    </lineage>
</organism>
<dbReference type="Pfam" id="PF01554">
    <property type="entry name" value="MatE"/>
    <property type="match status" value="2"/>
</dbReference>
<dbReference type="PANTHER" id="PTHR43549">
    <property type="entry name" value="MULTIDRUG RESISTANCE PROTEIN YPNP-RELATED"/>
    <property type="match status" value="1"/>
</dbReference>
<evidence type="ECO:0000256" key="7">
    <source>
        <dbReference type="ARBA" id="ARBA00023136"/>
    </source>
</evidence>